<keyword evidence="2" id="KW-0547">Nucleotide-binding</keyword>
<evidence type="ECO:0000256" key="2">
    <source>
        <dbReference type="ARBA" id="ARBA00022741"/>
    </source>
</evidence>
<dbReference type="Proteomes" id="UP001211065">
    <property type="component" value="Unassembled WGS sequence"/>
</dbReference>
<evidence type="ECO:0000256" key="4">
    <source>
        <dbReference type="ARBA" id="ARBA00022840"/>
    </source>
</evidence>
<dbReference type="Pfam" id="PF00004">
    <property type="entry name" value="AAA"/>
    <property type="match status" value="1"/>
</dbReference>
<keyword evidence="3" id="KW-1000">Mitochondrion outer membrane</keyword>
<dbReference type="PANTHER" id="PTHR45644">
    <property type="entry name" value="AAA ATPASE, PUTATIVE (AFU_ORTHOLOGUE AFUA_2G12920)-RELATED-RELATED"/>
    <property type="match status" value="1"/>
</dbReference>
<dbReference type="PANTHER" id="PTHR45644:SF56">
    <property type="entry name" value="AAA ATPASE, PUTATIVE (AFU_ORTHOLOGUE AFUA_2G12920)-RELATED"/>
    <property type="match status" value="1"/>
</dbReference>
<proteinExistence type="predicted"/>
<keyword evidence="4" id="KW-0067">ATP-binding</keyword>
<dbReference type="EMBL" id="JADGJW010000128">
    <property type="protein sequence ID" value="KAJ3223492.1"/>
    <property type="molecule type" value="Genomic_DNA"/>
</dbReference>
<dbReference type="InterPro" id="IPR041569">
    <property type="entry name" value="AAA_lid_3"/>
</dbReference>
<reference evidence="7" key="1">
    <citation type="submission" date="2020-05" db="EMBL/GenBank/DDBJ databases">
        <title>Phylogenomic resolution of chytrid fungi.</title>
        <authorList>
            <person name="Stajich J.E."/>
            <person name="Amses K."/>
            <person name="Simmons R."/>
            <person name="Seto K."/>
            <person name="Myers J."/>
            <person name="Bonds A."/>
            <person name="Quandt C.A."/>
            <person name="Barry K."/>
            <person name="Liu P."/>
            <person name="Grigoriev I."/>
            <person name="Longcore J.E."/>
            <person name="James T.Y."/>
        </authorList>
    </citation>
    <scope>NUCLEOTIDE SEQUENCE</scope>
    <source>
        <strain evidence="7">JEL0476</strain>
    </source>
</reference>
<evidence type="ECO:0000256" key="5">
    <source>
        <dbReference type="ARBA" id="ARBA00023128"/>
    </source>
</evidence>
<feature type="domain" description="AAA+ ATPase" evidence="6">
    <location>
        <begin position="671"/>
        <end position="786"/>
    </location>
</feature>
<dbReference type="SUPFAM" id="SSF52540">
    <property type="entry name" value="P-loop containing nucleoside triphosphate hydrolases"/>
    <property type="match status" value="1"/>
</dbReference>
<keyword evidence="5" id="KW-0496">Mitochondrion</keyword>
<dbReference type="InterPro" id="IPR003960">
    <property type="entry name" value="ATPase_AAA_CS"/>
</dbReference>
<evidence type="ECO:0000259" key="6">
    <source>
        <dbReference type="SMART" id="SM00382"/>
    </source>
</evidence>
<dbReference type="InterPro" id="IPR051701">
    <property type="entry name" value="Mito_OM_Translocase_MSP1"/>
</dbReference>
<organism evidence="7 8">
    <name type="scientific">Clydaea vesicula</name>
    <dbReference type="NCBI Taxonomy" id="447962"/>
    <lineage>
        <taxon>Eukaryota</taxon>
        <taxon>Fungi</taxon>
        <taxon>Fungi incertae sedis</taxon>
        <taxon>Chytridiomycota</taxon>
        <taxon>Chytridiomycota incertae sedis</taxon>
        <taxon>Chytridiomycetes</taxon>
        <taxon>Lobulomycetales</taxon>
        <taxon>Lobulomycetaceae</taxon>
        <taxon>Clydaea</taxon>
    </lineage>
</organism>
<dbReference type="SMART" id="SM00382">
    <property type="entry name" value="AAA"/>
    <property type="match status" value="1"/>
</dbReference>
<evidence type="ECO:0000256" key="3">
    <source>
        <dbReference type="ARBA" id="ARBA00022787"/>
    </source>
</evidence>
<dbReference type="GO" id="GO:0005741">
    <property type="term" value="C:mitochondrial outer membrane"/>
    <property type="evidence" value="ECO:0007669"/>
    <property type="project" value="UniProtKB-SubCell"/>
</dbReference>
<sequence>MRHTWYLPSNNKYKVVCNSRVFMLSCCKNSRQKKVLKLYQTSNNYITIASQICNIDALGMKQTQKGPYSYNFVKLLSSKGNTSSEESTNVAKKSGESISGKITDLKAMNPDAGQPPRKTVLSAASQNLKGKFALSSIVNKSIPILKDNLLEQSIRNTKKLDFKSLPFKLNEINFKELNLFLFSSTHINVKNFKNLPMLNSKILVLSFPFPGGNIFLNSVCFNLAKSNGWNYLFLSNEDLFSKISGAKALEASVTLKQVQGGRKIINHPVLIPIKGFLSNEDLTSQDSAYVPYPFASVYTNEEKVMQQVLKKESFPAISKNNELFDLIYTNFFNFFLHLKNLLKKNDKPEPLMIFYENLNDLVSEGMLEEKDVLLAFKTALEDSNLQNEKVLVVFPETKDNRKKKREKKNMLLQLLEGGNSTNKESITYESYKDNFIGFTRKNILPEQSVQNFQIQKTVKIDQQYLNLYKNLLKLHNKFEELKFKLEENIYFSPYFFEEHVKNNNIKPTMICVSNVHEINNLAKTVVGTNLLTNAECEIVVGTAIGIYQKKVEVISSKSESDGEAPTSFREKCNFIDIESFLQSLNIYNGSFQALGVAVAKASEKTPELLNDVNLSKREKELFAQTYVKPSSKTFNFKKIGGLSKVKLVLNEIIKLPLLYPKVFQSGILKQTTSGVLLFGPPGTGKTSTINTKWFGESEKNVRAIFSLARKLRPCVIFIDEIDSILKSRNNLHRADAAVLNEFMQEWDGVDTQNSGIIIVGATNRPFDLDEAVLRRLPRRILINLPDKNQRYLILKILLQEEVFDNESSENSYENVCEVIAKETENFSGSDLKNLCIAAALKCIREKLMSSKNEEIKNDTDEADLYNKDDLQNMTNLDIRLRLEHFREVLTSGEVSASTNSKADLLMKLQKWDLKYGTKSGTYGKLNEKWGF</sequence>
<dbReference type="GO" id="GO:0005524">
    <property type="term" value="F:ATP binding"/>
    <property type="evidence" value="ECO:0007669"/>
    <property type="project" value="UniProtKB-KW"/>
</dbReference>
<keyword evidence="8" id="KW-1185">Reference proteome</keyword>
<dbReference type="PROSITE" id="PS00674">
    <property type="entry name" value="AAA"/>
    <property type="match status" value="1"/>
</dbReference>
<comment type="caution">
    <text evidence="7">The sequence shown here is derived from an EMBL/GenBank/DDBJ whole genome shotgun (WGS) entry which is preliminary data.</text>
</comment>
<dbReference type="InterPro" id="IPR027417">
    <property type="entry name" value="P-loop_NTPase"/>
</dbReference>
<comment type="subcellular location">
    <subcellularLocation>
        <location evidence="1">Mitochondrion outer membrane</location>
        <topology evidence="1">Single-pass membrane protein</topology>
    </subcellularLocation>
</comment>
<dbReference type="InterPro" id="IPR003959">
    <property type="entry name" value="ATPase_AAA_core"/>
</dbReference>
<keyword evidence="3" id="KW-0472">Membrane</keyword>
<evidence type="ECO:0000256" key="1">
    <source>
        <dbReference type="ARBA" id="ARBA00004572"/>
    </source>
</evidence>
<protein>
    <recommendedName>
        <fullName evidence="6">AAA+ ATPase domain-containing protein</fullName>
    </recommendedName>
</protein>
<dbReference type="GO" id="GO:0016887">
    <property type="term" value="F:ATP hydrolysis activity"/>
    <property type="evidence" value="ECO:0007669"/>
    <property type="project" value="InterPro"/>
</dbReference>
<evidence type="ECO:0000313" key="8">
    <source>
        <dbReference type="Proteomes" id="UP001211065"/>
    </source>
</evidence>
<dbReference type="Pfam" id="PF17862">
    <property type="entry name" value="AAA_lid_3"/>
    <property type="match status" value="1"/>
</dbReference>
<dbReference type="Gene3D" id="1.10.8.60">
    <property type="match status" value="1"/>
</dbReference>
<name>A0AAD5Y1Z7_9FUNG</name>
<evidence type="ECO:0000313" key="7">
    <source>
        <dbReference type="EMBL" id="KAJ3223492.1"/>
    </source>
</evidence>
<gene>
    <name evidence="7" type="ORF">HK099_001075</name>
</gene>
<dbReference type="InterPro" id="IPR003593">
    <property type="entry name" value="AAA+_ATPase"/>
</dbReference>
<dbReference type="AlphaFoldDB" id="A0AAD5Y1Z7"/>
<dbReference type="Gene3D" id="3.40.50.300">
    <property type="entry name" value="P-loop containing nucleotide triphosphate hydrolases"/>
    <property type="match status" value="2"/>
</dbReference>
<accession>A0AAD5Y1Z7</accession>